<evidence type="ECO:0000313" key="3">
    <source>
        <dbReference type="Proteomes" id="UP000001072"/>
    </source>
</evidence>
<dbReference type="EMBL" id="GL883137">
    <property type="protein sequence ID" value="EGG01543.1"/>
    <property type="molecule type" value="Genomic_DNA"/>
</dbReference>
<feature type="region of interest" description="Disordered" evidence="1">
    <location>
        <begin position="652"/>
        <end position="671"/>
    </location>
</feature>
<dbReference type="VEuPathDB" id="FungiDB:MELLADRAFT_66988"/>
<dbReference type="KEGG" id="mlr:MELLADRAFT_66988"/>
<proteinExistence type="predicted"/>
<evidence type="ECO:0000313" key="2">
    <source>
        <dbReference type="EMBL" id="EGG01543.1"/>
    </source>
</evidence>
<dbReference type="InParanoid" id="F4S1D5"/>
<reference evidence="3" key="1">
    <citation type="journal article" date="2011" name="Proc. Natl. Acad. Sci. U.S.A.">
        <title>Obligate biotrophy features unraveled by the genomic analysis of rust fungi.</title>
        <authorList>
            <person name="Duplessis S."/>
            <person name="Cuomo C.A."/>
            <person name="Lin Y.-C."/>
            <person name="Aerts A."/>
            <person name="Tisserant E."/>
            <person name="Veneault-Fourrey C."/>
            <person name="Joly D.L."/>
            <person name="Hacquard S."/>
            <person name="Amselem J."/>
            <person name="Cantarel B.L."/>
            <person name="Chiu R."/>
            <person name="Coutinho P.M."/>
            <person name="Feau N."/>
            <person name="Field M."/>
            <person name="Frey P."/>
            <person name="Gelhaye E."/>
            <person name="Goldberg J."/>
            <person name="Grabherr M.G."/>
            <person name="Kodira C.D."/>
            <person name="Kohler A."/>
            <person name="Kuees U."/>
            <person name="Lindquist E.A."/>
            <person name="Lucas S.M."/>
            <person name="Mago R."/>
            <person name="Mauceli E."/>
            <person name="Morin E."/>
            <person name="Murat C."/>
            <person name="Pangilinan J.L."/>
            <person name="Park R."/>
            <person name="Pearson M."/>
            <person name="Quesneville H."/>
            <person name="Rouhier N."/>
            <person name="Sakthikumar S."/>
            <person name="Salamov A.A."/>
            <person name="Schmutz J."/>
            <person name="Selles B."/>
            <person name="Shapiro H."/>
            <person name="Tanguay P."/>
            <person name="Tuskan G.A."/>
            <person name="Henrissat B."/>
            <person name="Van de Peer Y."/>
            <person name="Rouze P."/>
            <person name="Ellis J.G."/>
            <person name="Dodds P.N."/>
            <person name="Schein J.E."/>
            <person name="Zhong S."/>
            <person name="Hamelin R.C."/>
            <person name="Grigoriev I.V."/>
            <person name="Szabo L.J."/>
            <person name="Martin F."/>
        </authorList>
    </citation>
    <scope>NUCLEOTIDE SEQUENCE [LARGE SCALE GENOMIC DNA]</scope>
    <source>
        <strain evidence="3">98AG31 / pathotype 3-4-7</strain>
    </source>
</reference>
<protein>
    <submittedName>
        <fullName evidence="2">Uncharacterized protein</fullName>
    </submittedName>
</protein>
<dbReference type="GeneID" id="18930745"/>
<accession>F4S1D5</accession>
<feature type="compositionally biased region" description="Polar residues" evidence="1">
    <location>
        <begin position="146"/>
        <end position="155"/>
    </location>
</feature>
<evidence type="ECO:0000256" key="1">
    <source>
        <dbReference type="SAM" id="MobiDB-lite"/>
    </source>
</evidence>
<organism evidence="3">
    <name type="scientific">Melampsora larici-populina (strain 98AG31 / pathotype 3-4-7)</name>
    <name type="common">Poplar leaf rust fungus</name>
    <dbReference type="NCBI Taxonomy" id="747676"/>
    <lineage>
        <taxon>Eukaryota</taxon>
        <taxon>Fungi</taxon>
        <taxon>Dikarya</taxon>
        <taxon>Basidiomycota</taxon>
        <taxon>Pucciniomycotina</taxon>
        <taxon>Pucciniomycetes</taxon>
        <taxon>Pucciniales</taxon>
        <taxon>Melampsoraceae</taxon>
        <taxon>Melampsora</taxon>
    </lineage>
</organism>
<sequence length="671" mass="75025">MDQTKHPTCEACLYNNKLASTDNPSALPPLKYCKDGCEIKSGSKAGTMCGGCRRKSEQPHHIMSNFQQMPQSNFCQINEVNSRPASQPFLVDDVDPARILAIRSKFQTPQLPISQPASMNASTSLSRHSITPAPAVRQEKQPADNPPQSQSALVGSEQDQAYLHGEATSKRICLDQIWEKNARNTPQSTAIGRHHHQILQNSAGPAPVTKQIAVRLNYNAYNGQKPHPIPDYMHDIDFLHQDWDFKIMQAATKHFQEKLVEIFPRNEELDINQPALPPFDPLFYSLGIGAGELSGEHLKQEIISPTKHHKNQRNIRAATSVASINTSSSISDSNFAAEDNGHLAYPDPKNVFRILHYHQKYINQQFCERFNQHTTGKQFLNSPIIRNSNWSGTISRSVSLAVQRIHQLSGQGFDPLKVSNSVVVAAQEQYDIANTPFSQEVATPLPDGHPAGKNQTITTISWSDALQIQLGIGHQIALFAPSWIWSFEGILPGIDSNIRESRNAICWDNAILTALVKSNTQSIQEATLAPLVFGQWKFLAEVKHNELIGNNRVYHQTSCLLEQFKLAMFVQYDVTIAQKNILNSLQAVFNMGMVKDNKWASTCLQYQDIQWTLDWHAYDGSKLQSAHFEYPIPEDEADSAIDVPIDPIFETHEPTHPKSISAQSEAEHDTA</sequence>
<dbReference type="HOGENOM" id="CLU_028687_0_0_1"/>
<keyword evidence="3" id="KW-1185">Reference proteome</keyword>
<dbReference type="RefSeq" id="XP_007415134.1">
    <property type="nucleotide sequence ID" value="XM_007415072.1"/>
</dbReference>
<dbReference type="AlphaFoldDB" id="F4S1D5"/>
<gene>
    <name evidence="2" type="ORF">MELLADRAFT_66988</name>
</gene>
<name>F4S1D5_MELLP</name>
<feature type="region of interest" description="Disordered" evidence="1">
    <location>
        <begin position="135"/>
        <end position="155"/>
    </location>
</feature>
<dbReference type="Proteomes" id="UP000001072">
    <property type="component" value="Unassembled WGS sequence"/>
</dbReference>